<evidence type="ECO:0000256" key="3">
    <source>
        <dbReference type="SAM" id="MobiDB-lite"/>
    </source>
</evidence>
<gene>
    <name evidence="6" type="ORF">WDZ17_07945</name>
</gene>
<name>A0ABU8RJU6_9ACTN</name>
<dbReference type="SUPFAM" id="SSF54637">
    <property type="entry name" value="Thioesterase/thiol ester dehydrase-isomerase"/>
    <property type="match status" value="2"/>
</dbReference>
<feature type="compositionally biased region" description="Pro residues" evidence="3">
    <location>
        <begin position="1"/>
        <end position="20"/>
    </location>
</feature>
<dbReference type="Proteomes" id="UP001387100">
    <property type="component" value="Unassembled WGS sequence"/>
</dbReference>
<feature type="domain" description="Acyl-CoA thioesterase-like N-terminal HotDog" evidence="5">
    <location>
        <begin position="54"/>
        <end position="150"/>
    </location>
</feature>
<keyword evidence="2" id="KW-0378">Hydrolase</keyword>
<dbReference type="EMBL" id="JBBIAA010000006">
    <property type="protein sequence ID" value="MEJ5945228.1"/>
    <property type="molecule type" value="Genomic_DNA"/>
</dbReference>
<dbReference type="InterPro" id="IPR025652">
    <property type="entry name" value="TesB_C"/>
</dbReference>
<accession>A0ABU8RJU6</accession>
<evidence type="ECO:0000259" key="5">
    <source>
        <dbReference type="Pfam" id="PF13622"/>
    </source>
</evidence>
<keyword evidence="7" id="KW-1185">Reference proteome</keyword>
<dbReference type="PANTHER" id="PTHR11066">
    <property type="entry name" value="ACYL-COA THIOESTERASE"/>
    <property type="match status" value="1"/>
</dbReference>
<evidence type="ECO:0000313" key="6">
    <source>
        <dbReference type="EMBL" id="MEJ5945228.1"/>
    </source>
</evidence>
<dbReference type="Pfam" id="PF02551">
    <property type="entry name" value="Acyl_CoA_thio"/>
    <property type="match status" value="1"/>
</dbReference>
<evidence type="ECO:0000256" key="1">
    <source>
        <dbReference type="ARBA" id="ARBA00006538"/>
    </source>
</evidence>
<dbReference type="CDD" id="cd03445">
    <property type="entry name" value="Thioesterase_II_repeat2"/>
    <property type="match status" value="1"/>
</dbReference>
<reference evidence="6 7" key="1">
    <citation type="journal article" date="2017" name="Int. J. Syst. Evol. Microbiol.">
        <title>Pseudokineococcus basanitobsidens sp. nov., isolated from volcanic rock.</title>
        <authorList>
            <person name="Lee D.W."/>
            <person name="Park M.Y."/>
            <person name="Kim J.J."/>
            <person name="Kim B.S."/>
        </authorList>
    </citation>
    <scope>NUCLEOTIDE SEQUENCE [LARGE SCALE GENOMIC DNA]</scope>
    <source>
        <strain evidence="6 7">DSM 103726</strain>
    </source>
</reference>
<dbReference type="InterPro" id="IPR049449">
    <property type="entry name" value="TesB_ACOT8-like_N"/>
</dbReference>
<dbReference type="InterPro" id="IPR003703">
    <property type="entry name" value="Acyl_CoA_thio"/>
</dbReference>
<feature type="region of interest" description="Disordered" evidence="3">
    <location>
        <begin position="153"/>
        <end position="177"/>
    </location>
</feature>
<feature type="region of interest" description="Disordered" evidence="3">
    <location>
        <begin position="73"/>
        <end position="96"/>
    </location>
</feature>
<dbReference type="InterPro" id="IPR042171">
    <property type="entry name" value="Acyl-CoA_hotdog"/>
</dbReference>
<dbReference type="Gene3D" id="2.40.160.210">
    <property type="entry name" value="Acyl-CoA thioesterase, double hotdog domain"/>
    <property type="match status" value="1"/>
</dbReference>
<sequence length="341" mass="36366">MPDADGPPTPPDGREAPPPGESLRRLLAVLDLSSEGLDDRGQDLFSGGSLPQPHGRVFGGQVLAQSVVAASRTIGDEPAGGDERADGQGAVGPESRPLHSLHGYFLRAGDSSRPITFAVERLRDGRSFSARRVHALQADRPILSMIASFQAPADGADRQDAAPDVPGPEDLPATADVLGTDDAPAAWRAPDGTPGDASGADLRAWARSWVRSRPVELRHVPVDALPPGDGQAVWLRAGERLPDDPVLHRAVLAFASDDSLLEPVLTGQGLTWASRGVRVASLDHAMWWHRPARADEWLLYRQRSPSASSDRGLATGSLFRRDGVLAATVAQEGMVRVPRRR</sequence>
<dbReference type="PANTHER" id="PTHR11066:SF34">
    <property type="entry name" value="ACYL-COENZYME A THIOESTERASE 8"/>
    <property type="match status" value="1"/>
</dbReference>
<dbReference type="CDD" id="cd03444">
    <property type="entry name" value="Thioesterase_II_repeat1"/>
    <property type="match status" value="1"/>
</dbReference>
<comment type="caution">
    <text evidence="6">The sequence shown here is derived from an EMBL/GenBank/DDBJ whole genome shotgun (WGS) entry which is preliminary data.</text>
</comment>
<feature type="domain" description="Acyl-CoA thioesterase 2 C-terminal" evidence="4">
    <location>
        <begin position="216"/>
        <end position="334"/>
    </location>
</feature>
<dbReference type="RefSeq" id="WP_339574608.1">
    <property type="nucleotide sequence ID" value="NZ_JBBIAA010000006.1"/>
</dbReference>
<evidence type="ECO:0000313" key="7">
    <source>
        <dbReference type="Proteomes" id="UP001387100"/>
    </source>
</evidence>
<feature type="region of interest" description="Disordered" evidence="3">
    <location>
        <begin position="1"/>
        <end position="22"/>
    </location>
</feature>
<comment type="similarity">
    <text evidence="1">Belongs to the C/M/P thioester hydrolase family.</text>
</comment>
<protein>
    <submittedName>
        <fullName evidence="6">Acyl-CoA thioesterase II</fullName>
    </submittedName>
</protein>
<organism evidence="6 7">
    <name type="scientific">Pseudokineococcus basanitobsidens</name>
    <dbReference type="NCBI Taxonomy" id="1926649"/>
    <lineage>
        <taxon>Bacteria</taxon>
        <taxon>Bacillati</taxon>
        <taxon>Actinomycetota</taxon>
        <taxon>Actinomycetes</taxon>
        <taxon>Kineosporiales</taxon>
        <taxon>Kineosporiaceae</taxon>
        <taxon>Pseudokineococcus</taxon>
    </lineage>
</organism>
<dbReference type="Pfam" id="PF13622">
    <property type="entry name" value="4HBT_3"/>
    <property type="match status" value="1"/>
</dbReference>
<dbReference type="InterPro" id="IPR029069">
    <property type="entry name" value="HotDog_dom_sf"/>
</dbReference>
<evidence type="ECO:0000256" key="2">
    <source>
        <dbReference type="ARBA" id="ARBA00022801"/>
    </source>
</evidence>
<evidence type="ECO:0000259" key="4">
    <source>
        <dbReference type="Pfam" id="PF02551"/>
    </source>
</evidence>
<proteinExistence type="inferred from homology"/>